<gene>
    <name evidence="1" type="ORF">KUCAC02_025819</name>
</gene>
<name>A0ACB9VVC3_CHAAC</name>
<feature type="non-terminal residue" evidence="1">
    <location>
        <position position="1"/>
    </location>
</feature>
<evidence type="ECO:0000313" key="2">
    <source>
        <dbReference type="Proteomes" id="UP001057452"/>
    </source>
</evidence>
<protein>
    <submittedName>
        <fullName evidence="1">Uncharacterized protein</fullName>
    </submittedName>
</protein>
<keyword evidence="2" id="KW-1185">Reference proteome</keyword>
<organism evidence="1 2">
    <name type="scientific">Chaenocephalus aceratus</name>
    <name type="common">Blackfin icefish</name>
    <name type="synonym">Chaenichthys aceratus</name>
    <dbReference type="NCBI Taxonomy" id="36190"/>
    <lineage>
        <taxon>Eukaryota</taxon>
        <taxon>Metazoa</taxon>
        <taxon>Chordata</taxon>
        <taxon>Craniata</taxon>
        <taxon>Vertebrata</taxon>
        <taxon>Euteleostomi</taxon>
        <taxon>Actinopterygii</taxon>
        <taxon>Neopterygii</taxon>
        <taxon>Teleostei</taxon>
        <taxon>Neoteleostei</taxon>
        <taxon>Acanthomorphata</taxon>
        <taxon>Eupercaria</taxon>
        <taxon>Perciformes</taxon>
        <taxon>Notothenioidei</taxon>
        <taxon>Channichthyidae</taxon>
        <taxon>Chaenocephalus</taxon>
    </lineage>
</organism>
<dbReference type="Proteomes" id="UP001057452">
    <property type="component" value="Chromosome 15"/>
</dbReference>
<reference evidence="1" key="1">
    <citation type="submission" date="2022-05" db="EMBL/GenBank/DDBJ databases">
        <title>Chromosome-level genome of Chaenocephalus aceratus.</title>
        <authorList>
            <person name="Park H."/>
        </authorList>
    </citation>
    <scope>NUCLEOTIDE SEQUENCE</scope>
    <source>
        <strain evidence="1">KU_202001</strain>
    </source>
</reference>
<feature type="non-terminal residue" evidence="1">
    <location>
        <position position="154"/>
    </location>
</feature>
<accession>A0ACB9VVC3</accession>
<dbReference type="EMBL" id="CM043799">
    <property type="protein sequence ID" value="KAI4804185.1"/>
    <property type="molecule type" value="Genomic_DNA"/>
</dbReference>
<sequence length="154" mass="16574">QTLGCATRLTLPTCSLARLQTQSRSLCSIKLSLEPSLSAIRNPRVQLTVFTKKLLPQVESPGGVRALARLRIFGLTGGRAKPGCSAVRIDPCGRLVPPEGINQSPCCLGKSTPYQIFTASSPCDFSQYEQAPTRAVIGRLLQDFSQPPLLLDPP</sequence>
<comment type="caution">
    <text evidence="1">The sequence shown here is derived from an EMBL/GenBank/DDBJ whole genome shotgun (WGS) entry which is preliminary data.</text>
</comment>
<proteinExistence type="predicted"/>
<evidence type="ECO:0000313" key="1">
    <source>
        <dbReference type="EMBL" id="KAI4804185.1"/>
    </source>
</evidence>